<reference evidence="5 6" key="1">
    <citation type="submission" date="2024-02" db="EMBL/GenBank/DDBJ databases">
        <authorList>
            <person name="Vignale AGUSTIN F."/>
            <person name="Sosa J E."/>
            <person name="Modenutti C."/>
        </authorList>
    </citation>
    <scope>NUCLEOTIDE SEQUENCE [LARGE SCALE GENOMIC DNA]</scope>
</reference>
<dbReference type="FunFam" id="1.25.40.10:FF:000031">
    <property type="entry name" value="Pentatricopeptide repeat-containing protein mitochondrial"/>
    <property type="match status" value="1"/>
</dbReference>
<evidence type="ECO:0000313" key="5">
    <source>
        <dbReference type="EMBL" id="CAK9139719.1"/>
    </source>
</evidence>
<gene>
    <name evidence="5" type="ORF">ILEXP_LOCUS7118</name>
</gene>
<evidence type="ECO:0000259" key="4">
    <source>
        <dbReference type="Pfam" id="PF14432"/>
    </source>
</evidence>
<evidence type="ECO:0000256" key="2">
    <source>
        <dbReference type="ARBA" id="ARBA00022737"/>
    </source>
</evidence>
<dbReference type="Pfam" id="PF20431">
    <property type="entry name" value="E_motif"/>
    <property type="match status" value="1"/>
</dbReference>
<dbReference type="NCBIfam" id="TIGR00756">
    <property type="entry name" value="PPR"/>
    <property type="match status" value="4"/>
</dbReference>
<dbReference type="FunFam" id="1.25.40.10:FF:000227">
    <property type="entry name" value="Pentatricopeptide repeat-containing protein At3g13880"/>
    <property type="match status" value="1"/>
</dbReference>
<dbReference type="InterPro" id="IPR032867">
    <property type="entry name" value="DYW_dom"/>
</dbReference>
<dbReference type="Pfam" id="PF14432">
    <property type="entry name" value="DYW_deaminase"/>
    <property type="match status" value="1"/>
</dbReference>
<protein>
    <recommendedName>
        <fullName evidence="4">DYW domain-containing protein</fullName>
    </recommendedName>
</protein>
<proteinExistence type="inferred from homology"/>
<dbReference type="Proteomes" id="UP001642360">
    <property type="component" value="Unassembled WGS sequence"/>
</dbReference>
<dbReference type="InterPro" id="IPR046848">
    <property type="entry name" value="E_motif"/>
</dbReference>
<feature type="domain" description="DYW" evidence="4">
    <location>
        <begin position="627"/>
        <end position="719"/>
    </location>
</feature>
<dbReference type="InterPro" id="IPR046960">
    <property type="entry name" value="PPR_At4g14850-like_plant"/>
</dbReference>
<evidence type="ECO:0000256" key="1">
    <source>
        <dbReference type="ARBA" id="ARBA00006643"/>
    </source>
</evidence>
<keyword evidence="2" id="KW-0677">Repeat</keyword>
<feature type="repeat" description="PPR" evidence="3">
    <location>
        <begin position="412"/>
        <end position="446"/>
    </location>
</feature>
<keyword evidence="6" id="KW-1185">Reference proteome</keyword>
<evidence type="ECO:0000313" key="6">
    <source>
        <dbReference type="Proteomes" id="UP001642360"/>
    </source>
</evidence>
<organism evidence="5 6">
    <name type="scientific">Ilex paraguariensis</name>
    <name type="common">yerba mate</name>
    <dbReference type="NCBI Taxonomy" id="185542"/>
    <lineage>
        <taxon>Eukaryota</taxon>
        <taxon>Viridiplantae</taxon>
        <taxon>Streptophyta</taxon>
        <taxon>Embryophyta</taxon>
        <taxon>Tracheophyta</taxon>
        <taxon>Spermatophyta</taxon>
        <taxon>Magnoliopsida</taxon>
        <taxon>eudicotyledons</taxon>
        <taxon>Gunneridae</taxon>
        <taxon>Pentapetalae</taxon>
        <taxon>asterids</taxon>
        <taxon>campanulids</taxon>
        <taxon>Aquifoliales</taxon>
        <taxon>Aquifoliaceae</taxon>
        <taxon>Ilex</taxon>
    </lineage>
</organism>
<sequence>MPTLKPPLHLLSGKPPLHFHMLLNKHAPSIFKAHDTISSSAEGTIKVLKILADTKNLKLGKVIHAQLVIANQASQDHVIQNTSLINLYSKCGQITIARQLFDGMRRRNVVSWCALMVGYFHHGFALEVLKLFKTLVSVDNLCPNEYILTTVLSSCSDSGLLKEGKQCHGYVLKSGLVFHQYVKNALVCMYSMCLDVKEAMRILNSAPGSDLFTYNCILHGLLNHDHLTVALDVLNRMLVECVEWDSVTYVSVFSLCARLKDLKLGLQVHNRMLRTNVECDLYVSSAIIDMYGKCSEISLTRKVFDGLQTRNVVSWTAILAAYLQNECFEEALKLFSDMELEEIKPNEITFAVLLNSSAGLSALGCGNSLHARAEKSGFKDYVTVGNALINMYSKNGNIEAANEVFSDMRYRDSITWNSMISGYSRHGLGKEALTVFHDMLAKKEQPNYVTFVGVLSACGHLGRVQEGFYYLHQLMKQMNIEPGLEHYTCIVGLLSKAGLLDEAEYFMRSTPIQWDVVAWRTLLSACHVYRNYGTGKRVADVVLHMDPNDVGTYVLLSNMHAKAKRWDGVAKIRKLIRERNIKKEPGLSWTEIRNDTHVFVSDDNNHPEFVQIHEKVRELLAKIKLLGYVPDFASVTHDVEEEQKEDYLSYHSEKLAIAYALIKTPTEAPVRVFKNLRMCDDCHSAVKLISKVTDRVIIVRDVNRFHCFQEGWCSCADYW</sequence>
<dbReference type="PROSITE" id="PS51375">
    <property type="entry name" value="PPR"/>
    <property type="match status" value="3"/>
</dbReference>
<comment type="caution">
    <text evidence="5">The sequence shown here is derived from an EMBL/GenBank/DDBJ whole genome shotgun (WGS) entry which is preliminary data.</text>
</comment>
<evidence type="ECO:0000256" key="3">
    <source>
        <dbReference type="PROSITE-ProRule" id="PRU00708"/>
    </source>
</evidence>
<accession>A0ABC8R9V7</accession>
<dbReference type="Gene3D" id="1.25.40.10">
    <property type="entry name" value="Tetratricopeptide repeat domain"/>
    <property type="match status" value="5"/>
</dbReference>
<comment type="similarity">
    <text evidence="1">Belongs to the PPR family. PCMP-H subfamily.</text>
</comment>
<dbReference type="EMBL" id="CAUOFW020000981">
    <property type="protein sequence ID" value="CAK9139719.1"/>
    <property type="molecule type" value="Genomic_DNA"/>
</dbReference>
<dbReference type="Pfam" id="PF13041">
    <property type="entry name" value="PPR_2"/>
    <property type="match status" value="3"/>
</dbReference>
<name>A0ABC8R9V7_9AQUA</name>
<dbReference type="InterPro" id="IPR002885">
    <property type="entry name" value="PPR_rpt"/>
</dbReference>
<dbReference type="AlphaFoldDB" id="A0ABC8R9V7"/>
<feature type="repeat" description="PPR" evidence="3">
    <location>
        <begin position="311"/>
        <end position="345"/>
    </location>
</feature>
<dbReference type="FunFam" id="1.25.40.10:FF:000285">
    <property type="entry name" value="Pentatricopeptide repeat-containing protein, chloroplastic"/>
    <property type="match status" value="1"/>
</dbReference>
<dbReference type="FunFam" id="1.25.40.10:FF:001060">
    <property type="entry name" value="Os05g0572900 protein"/>
    <property type="match status" value="1"/>
</dbReference>
<feature type="repeat" description="PPR" evidence="3">
    <location>
        <begin position="245"/>
        <end position="279"/>
    </location>
</feature>
<dbReference type="Pfam" id="PF01535">
    <property type="entry name" value="PPR"/>
    <property type="match status" value="3"/>
</dbReference>
<dbReference type="PANTHER" id="PTHR47926">
    <property type="entry name" value="PENTATRICOPEPTIDE REPEAT-CONTAINING PROTEIN"/>
    <property type="match status" value="1"/>
</dbReference>
<dbReference type="PANTHER" id="PTHR47926:SF385">
    <property type="entry name" value="DYW DOMAIN-CONTAINING PROTEIN"/>
    <property type="match status" value="1"/>
</dbReference>
<dbReference type="InterPro" id="IPR011990">
    <property type="entry name" value="TPR-like_helical_dom_sf"/>
</dbReference>